<dbReference type="OrthoDB" id="5135296at2759"/>
<dbReference type="Pfam" id="PF20150">
    <property type="entry name" value="2EXR"/>
    <property type="match status" value="1"/>
</dbReference>
<feature type="domain" description="2EXR" evidence="2">
    <location>
        <begin position="92"/>
        <end position="181"/>
    </location>
</feature>
<dbReference type="InterPro" id="IPR045518">
    <property type="entry name" value="2EXR"/>
</dbReference>
<gene>
    <name evidence="3" type="ORF">CBYS24578_00007433</name>
</gene>
<accession>A0A9N9U6F6</accession>
<evidence type="ECO:0000256" key="1">
    <source>
        <dbReference type="SAM" id="MobiDB-lite"/>
    </source>
</evidence>
<keyword evidence="4" id="KW-1185">Reference proteome</keyword>
<comment type="caution">
    <text evidence="3">The sequence shown here is derived from an EMBL/GenBank/DDBJ whole genome shotgun (WGS) entry which is preliminary data.</text>
</comment>
<reference evidence="4" key="1">
    <citation type="submission" date="2019-06" db="EMBL/GenBank/DDBJ databases">
        <authorList>
            <person name="Broberg M."/>
        </authorList>
    </citation>
    <scope>NUCLEOTIDE SEQUENCE [LARGE SCALE GENOMIC DNA]</scope>
</reference>
<protein>
    <recommendedName>
        <fullName evidence="2">2EXR domain-containing protein</fullName>
    </recommendedName>
</protein>
<proteinExistence type="predicted"/>
<evidence type="ECO:0000313" key="4">
    <source>
        <dbReference type="Proteomes" id="UP000754883"/>
    </source>
</evidence>
<reference evidence="3 4" key="2">
    <citation type="submission" date="2021-10" db="EMBL/GenBank/DDBJ databases">
        <authorList>
            <person name="Piombo E."/>
        </authorList>
    </citation>
    <scope>NUCLEOTIDE SEQUENCE [LARGE SCALE GENOMIC DNA]</scope>
</reference>
<organism evidence="3 4">
    <name type="scientific">Clonostachys byssicola</name>
    <dbReference type="NCBI Taxonomy" id="160290"/>
    <lineage>
        <taxon>Eukaryota</taxon>
        <taxon>Fungi</taxon>
        <taxon>Dikarya</taxon>
        <taxon>Ascomycota</taxon>
        <taxon>Pezizomycotina</taxon>
        <taxon>Sordariomycetes</taxon>
        <taxon>Hypocreomycetidae</taxon>
        <taxon>Hypocreales</taxon>
        <taxon>Bionectriaceae</taxon>
        <taxon>Clonostachys</taxon>
    </lineage>
</organism>
<evidence type="ECO:0000259" key="2">
    <source>
        <dbReference type="Pfam" id="PF20150"/>
    </source>
</evidence>
<sequence length="424" mass="47161">MASLGKQHQKLSLSLPFILTTQPSLFSQLNSQPPPPTTTAAAAAQPPPPLLSTMAENIDNSLPVAEATINPLPKLGTHLPVRKDLGKKLSSFHLFKQLPQELQDEIWTAAVQTPTVLAPERVIEKGLVRFDKQAVWSFQGTNTHILSQVCKDSRDVVLKNCVAFRGKENTPITTKGPVVYANINATMFVLGDVAAEGHSFHEDDVAQMKYVTIEGRNPGVCWVPEPTDLQPGPSSGALEILASLARDLKAVFVHSKISISASEDPDRIAEDLEMTVDTPQPAFFVDGVRPLNADLFAYLSRFVGYNGPEINDERRCTYAQHKERLLCKFLFEEVFASGSPAIHFMPLFSPYREYFSNADEDRLIEHASCHHELKPRDEVTEDEGDQICRPPPAMTETRALLASRQQEMDEFEAEMMAAWPDEWL</sequence>
<evidence type="ECO:0000313" key="3">
    <source>
        <dbReference type="EMBL" id="CAG9980469.1"/>
    </source>
</evidence>
<dbReference type="Proteomes" id="UP000754883">
    <property type="component" value="Unassembled WGS sequence"/>
</dbReference>
<feature type="region of interest" description="Disordered" evidence="1">
    <location>
        <begin position="26"/>
        <end position="48"/>
    </location>
</feature>
<name>A0A9N9U6F6_9HYPO</name>
<dbReference type="AlphaFoldDB" id="A0A9N9U6F6"/>
<dbReference type="EMBL" id="CABFNO020001317">
    <property type="protein sequence ID" value="CAG9980469.1"/>
    <property type="molecule type" value="Genomic_DNA"/>
</dbReference>